<feature type="region of interest" description="Disordered" evidence="1">
    <location>
        <begin position="127"/>
        <end position="166"/>
    </location>
</feature>
<name>A0A699IVP8_TANCI</name>
<proteinExistence type="predicted"/>
<dbReference type="AlphaFoldDB" id="A0A699IVP8"/>
<protein>
    <submittedName>
        <fullName evidence="2">Uncharacterized protein</fullName>
    </submittedName>
</protein>
<feature type="non-terminal residue" evidence="2">
    <location>
        <position position="206"/>
    </location>
</feature>
<reference evidence="2" key="1">
    <citation type="journal article" date="2019" name="Sci. Rep.">
        <title>Draft genome of Tanacetum cinerariifolium, the natural source of mosquito coil.</title>
        <authorList>
            <person name="Yamashiro T."/>
            <person name="Shiraishi A."/>
            <person name="Satake H."/>
            <person name="Nakayama K."/>
        </authorList>
    </citation>
    <scope>NUCLEOTIDE SEQUENCE</scope>
</reference>
<evidence type="ECO:0000313" key="2">
    <source>
        <dbReference type="EMBL" id="GEZ89892.1"/>
    </source>
</evidence>
<comment type="caution">
    <text evidence="2">The sequence shown here is derived from an EMBL/GenBank/DDBJ whole genome shotgun (WGS) entry which is preliminary data.</text>
</comment>
<feature type="region of interest" description="Disordered" evidence="1">
    <location>
        <begin position="57"/>
        <end position="106"/>
    </location>
</feature>
<organism evidence="2">
    <name type="scientific">Tanacetum cinerariifolium</name>
    <name type="common">Dalmatian daisy</name>
    <name type="synonym">Chrysanthemum cinerariifolium</name>
    <dbReference type="NCBI Taxonomy" id="118510"/>
    <lineage>
        <taxon>Eukaryota</taxon>
        <taxon>Viridiplantae</taxon>
        <taxon>Streptophyta</taxon>
        <taxon>Embryophyta</taxon>
        <taxon>Tracheophyta</taxon>
        <taxon>Spermatophyta</taxon>
        <taxon>Magnoliopsida</taxon>
        <taxon>eudicotyledons</taxon>
        <taxon>Gunneridae</taxon>
        <taxon>Pentapetalae</taxon>
        <taxon>asterids</taxon>
        <taxon>campanulids</taxon>
        <taxon>Asterales</taxon>
        <taxon>Asteraceae</taxon>
        <taxon>Asteroideae</taxon>
        <taxon>Anthemideae</taxon>
        <taxon>Anthemidinae</taxon>
        <taxon>Tanacetum</taxon>
    </lineage>
</organism>
<sequence length="206" mass="25319">MTTQEKEERLAFLDIKRRDVECREREIEQQDMRFYLQPYDYLTEDQRKAMDEIRAKIKAKDRIGDRSDDEDRYRRRRDADRYKSERGGQDRRISNRSNEEDKDGRMDRYRNMDRDWRTDDRRRDISRDDSMRDRSRSRSVKSDEEGANEKRRDKNKDKGTNGEDDMRCGIRHLRYRKTWYGVLRDSVVAFEVVVRFYRYGGEINLI</sequence>
<evidence type="ECO:0000256" key="1">
    <source>
        <dbReference type="SAM" id="MobiDB-lite"/>
    </source>
</evidence>
<gene>
    <name evidence="2" type="ORF">Tci_561865</name>
</gene>
<accession>A0A699IVP8</accession>
<dbReference type="EMBL" id="BKCJ010339126">
    <property type="protein sequence ID" value="GEZ89892.1"/>
    <property type="molecule type" value="Genomic_DNA"/>
</dbReference>